<evidence type="ECO:0000256" key="2">
    <source>
        <dbReference type="SAM" id="Phobius"/>
    </source>
</evidence>
<keyword evidence="2" id="KW-0812">Transmembrane</keyword>
<dbReference type="InterPro" id="IPR008753">
    <property type="entry name" value="Peptidase_M13_N"/>
</dbReference>
<keyword evidence="2" id="KW-0472">Membrane</keyword>
<reference evidence="4" key="2">
    <citation type="submission" date="2021-09" db="EMBL/GenBank/DDBJ databases">
        <authorList>
            <person name="Jia N."/>
            <person name="Wang J."/>
            <person name="Shi W."/>
            <person name="Du L."/>
            <person name="Sun Y."/>
            <person name="Zhan W."/>
            <person name="Jiang J."/>
            <person name="Wang Q."/>
            <person name="Zhang B."/>
            <person name="Ji P."/>
            <person name="Sakyi L.B."/>
            <person name="Cui X."/>
            <person name="Yuan T."/>
            <person name="Jiang B."/>
            <person name="Yang W."/>
            <person name="Lam T.T.-Y."/>
            <person name="Chang Q."/>
            <person name="Ding S."/>
            <person name="Wang X."/>
            <person name="Zhu J."/>
            <person name="Ruan X."/>
            <person name="Zhao L."/>
            <person name="Wei J."/>
            <person name="Que T."/>
            <person name="Du C."/>
            <person name="Cheng J."/>
            <person name="Dai P."/>
            <person name="Han X."/>
            <person name="Huang E."/>
            <person name="Gao Y."/>
            <person name="Liu J."/>
            <person name="Shao H."/>
            <person name="Ye R."/>
            <person name="Li L."/>
            <person name="Wei W."/>
            <person name="Wang X."/>
            <person name="Wang C."/>
            <person name="Huo Q."/>
            <person name="Li W."/>
            <person name="Guo W."/>
            <person name="Chen H."/>
            <person name="Chen S."/>
            <person name="Zhou L."/>
            <person name="Zhou L."/>
            <person name="Ni X."/>
            <person name="Tian J."/>
            <person name="Zhou Y."/>
            <person name="Sheng Y."/>
            <person name="Liu T."/>
            <person name="Pan Y."/>
            <person name="Xia L."/>
            <person name="Li J."/>
            <person name="Zhao F."/>
            <person name="Cao W."/>
        </authorList>
    </citation>
    <scope>NUCLEOTIDE SEQUENCE</scope>
    <source>
        <strain evidence="4">Rsan-2018</strain>
        <tissue evidence="4">Larvae</tissue>
    </source>
</reference>
<feature type="transmembrane region" description="Helical" evidence="2">
    <location>
        <begin position="17"/>
        <end position="39"/>
    </location>
</feature>
<evidence type="ECO:0000313" key="5">
    <source>
        <dbReference type="Proteomes" id="UP000821837"/>
    </source>
</evidence>
<dbReference type="Proteomes" id="UP000821837">
    <property type="component" value="Unassembled WGS sequence"/>
</dbReference>
<dbReference type="AlphaFoldDB" id="A0A9D4PTZ6"/>
<keyword evidence="2" id="KW-1133">Transmembrane helix</keyword>
<dbReference type="GO" id="GO:0016485">
    <property type="term" value="P:protein processing"/>
    <property type="evidence" value="ECO:0007669"/>
    <property type="project" value="TreeGrafter"/>
</dbReference>
<protein>
    <recommendedName>
        <fullName evidence="3">Peptidase M13 N-terminal domain-containing protein</fullName>
    </recommendedName>
</protein>
<dbReference type="InterPro" id="IPR042089">
    <property type="entry name" value="Peptidase_M13_dom_2"/>
</dbReference>
<comment type="similarity">
    <text evidence="1">Belongs to the peptidase M13 family.</text>
</comment>
<dbReference type="GO" id="GO:0005886">
    <property type="term" value="C:plasma membrane"/>
    <property type="evidence" value="ECO:0007669"/>
    <property type="project" value="TreeGrafter"/>
</dbReference>
<dbReference type="InterPro" id="IPR000718">
    <property type="entry name" value="Peptidase_M13"/>
</dbReference>
<evidence type="ECO:0000256" key="1">
    <source>
        <dbReference type="ARBA" id="ARBA00007357"/>
    </source>
</evidence>
<keyword evidence="5" id="KW-1185">Reference proteome</keyword>
<dbReference type="GO" id="GO:0004222">
    <property type="term" value="F:metalloendopeptidase activity"/>
    <property type="evidence" value="ECO:0007669"/>
    <property type="project" value="InterPro"/>
</dbReference>
<proteinExistence type="inferred from homology"/>
<organism evidence="4 5">
    <name type="scientific">Rhipicephalus sanguineus</name>
    <name type="common">Brown dog tick</name>
    <name type="synonym">Ixodes sanguineus</name>
    <dbReference type="NCBI Taxonomy" id="34632"/>
    <lineage>
        <taxon>Eukaryota</taxon>
        <taxon>Metazoa</taxon>
        <taxon>Ecdysozoa</taxon>
        <taxon>Arthropoda</taxon>
        <taxon>Chelicerata</taxon>
        <taxon>Arachnida</taxon>
        <taxon>Acari</taxon>
        <taxon>Parasitiformes</taxon>
        <taxon>Ixodida</taxon>
        <taxon>Ixodoidea</taxon>
        <taxon>Ixodidae</taxon>
        <taxon>Rhipicephalinae</taxon>
        <taxon>Rhipicephalus</taxon>
        <taxon>Rhipicephalus</taxon>
    </lineage>
</organism>
<dbReference type="Pfam" id="PF05649">
    <property type="entry name" value="Peptidase_M13_N"/>
    <property type="match status" value="1"/>
</dbReference>
<dbReference type="PANTHER" id="PTHR11733">
    <property type="entry name" value="ZINC METALLOPROTEASE FAMILY M13 NEPRILYSIN-RELATED"/>
    <property type="match status" value="1"/>
</dbReference>
<dbReference type="Gene3D" id="1.10.1380.10">
    <property type="entry name" value="Neutral endopeptidase , domain2"/>
    <property type="match status" value="1"/>
</dbReference>
<reference evidence="4" key="1">
    <citation type="journal article" date="2020" name="Cell">
        <title>Large-Scale Comparative Analyses of Tick Genomes Elucidate Their Genetic Diversity and Vector Capacities.</title>
        <authorList>
            <consortium name="Tick Genome and Microbiome Consortium (TIGMIC)"/>
            <person name="Jia N."/>
            <person name="Wang J."/>
            <person name="Shi W."/>
            <person name="Du L."/>
            <person name="Sun Y."/>
            <person name="Zhan W."/>
            <person name="Jiang J.F."/>
            <person name="Wang Q."/>
            <person name="Zhang B."/>
            <person name="Ji P."/>
            <person name="Bell-Sakyi L."/>
            <person name="Cui X.M."/>
            <person name="Yuan T.T."/>
            <person name="Jiang B.G."/>
            <person name="Yang W.F."/>
            <person name="Lam T.T."/>
            <person name="Chang Q.C."/>
            <person name="Ding S.J."/>
            <person name="Wang X.J."/>
            <person name="Zhu J.G."/>
            <person name="Ruan X.D."/>
            <person name="Zhao L."/>
            <person name="Wei J.T."/>
            <person name="Ye R.Z."/>
            <person name="Que T.C."/>
            <person name="Du C.H."/>
            <person name="Zhou Y.H."/>
            <person name="Cheng J.X."/>
            <person name="Dai P.F."/>
            <person name="Guo W.B."/>
            <person name="Han X.H."/>
            <person name="Huang E.J."/>
            <person name="Li L.F."/>
            <person name="Wei W."/>
            <person name="Gao Y.C."/>
            <person name="Liu J.Z."/>
            <person name="Shao H.Z."/>
            <person name="Wang X."/>
            <person name="Wang C.C."/>
            <person name="Yang T.C."/>
            <person name="Huo Q.B."/>
            <person name="Li W."/>
            <person name="Chen H.Y."/>
            <person name="Chen S.E."/>
            <person name="Zhou L.G."/>
            <person name="Ni X.B."/>
            <person name="Tian J.H."/>
            <person name="Sheng Y."/>
            <person name="Liu T."/>
            <person name="Pan Y.S."/>
            <person name="Xia L.Y."/>
            <person name="Li J."/>
            <person name="Zhao F."/>
            <person name="Cao W.C."/>
        </authorList>
    </citation>
    <scope>NUCLEOTIDE SEQUENCE</scope>
    <source>
        <strain evidence="4">Rsan-2018</strain>
    </source>
</reference>
<evidence type="ECO:0000259" key="3">
    <source>
        <dbReference type="Pfam" id="PF05649"/>
    </source>
</evidence>
<accession>A0A9D4PTZ6</accession>
<dbReference type="PROSITE" id="PS51885">
    <property type="entry name" value="NEPRILYSIN"/>
    <property type="match status" value="1"/>
</dbReference>
<name>A0A9D4PTZ6_RHISA</name>
<dbReference type="InterPro" id="IPR024079">
    <property type="entry name" value="MetalloPept_cat_dom_sf"/>
</dbReference>
<sequence length="242" mass="27809">MDFSDSLWDDRTPLEQLLLMGLCFGLFLLMISATYLAYFSHTYNLPSRRHVFGMEFDVCTKEVCVEHARLLESTLNRSAEPCGHFYEYACHRWPRTVAAGLTENTSNAWTLLKRNVIAELEGIMGRLVKRRNGGAKLKPVQETAVQFYQSCTNWTLRNAVGLEPLRDVLSNLSVRYWPLLDVYGEEYNAPRILLRLLLRLRLDVFVSLRVQRSLRNRSHYVLNVSVLPHVFTADVLPGTGLT</sequence>
<dbReference type="SUPFAM" id="SSF55486">
    <property type="entry name" value="Metalloproteases ('zincins'), catalytic domain"/>
    <property type="match status" value="1"/>
</dbReference>
<gene>
    <name evidence="4" type="ORF">HPB52_003298</name>
</gene>
<evidence type="ECO:0000313" key="4">
    <source>
        <dbReference type="EMBL" id="KAH7955723.1"/>
    </source>
</evidence>
<dbReference type="Gene3D" id="3.40.390.10">
    <property type="entry name" value="Collagenase (Catalytic Domain)"/>
    <property type="match status" value="1"/>
</dbReference>
<dbReference type="EMBL" id="JABSTV010001250">
    <property type="protein sequence ID" value="KAH7955723.1"/>
    <property type="molecule type" value="Genomic_DNA"/>
</dbReference>
<comment type="caution">
    <text evidence="4">The sequence shown here is derived from an EMBL/GenBank/DDBJ whole genome shotgun (WGS) entry which is preliminary data.</text>
</comment>
<feature type="domain" description="Peptidase M13 N-terminal" evidence="3">
    <location>
        <begin position="81"/>
        <end position="225"/>
    </location>
</feature>
<dbReference type="PANTHER" id="PTHR11733:SF167">
    <property type="entry name" value="FI17812P1-RELATED"/>
    <property type="match status" value="1"/>
</dbReference>